<evidence type="ECO:0000313" key="5">
    <source>
        <dbReference type="EMBL" id="EZA60203.1"/>
    </source>
</evidence>
<reference evidence="6" key="3">
    <citation type="submission" date="2018-07" db="EMBL/GenBank/DDBJ databases">
        <authorList>
            <person name="Mckenzie S.K."/>
            <person name="Kronauer D.J.C."/>
        </authorList>
    </citation>
    <scope>NUCLEOTIDE SEQUENCE</scope>
    <source>
        <strain evidence="6">Clonal line C1</strain>
    </source>
</reference>
<evidence type="ECO:0000256" key="2">
    <source>
        <dbReference type="ARBA" id="ARBA00022525"/>
    </source>
</evidence>
<keyword evidence="7" id="KW-1185">Reference proteome</keyword>
<dbReference type="Proteomes" id="UP000053097">
    <property type="component" value="Unassembled WGS sequence"/>
</dbReference>
<feature type="signal peptide" evidence="4">
    <location>
        <begin position="1"/>
        <end position="23"/>
    </location>
</feature>
<proteinExistence type="predicted"/>
<evidence type="ECO:0000313" key="7">
    <source>
        <dbReference type="Proteomes" id="UP000053097"/>
    </source>
</evidence>
<protein>
    <submittedName>
        <fullName evidence="5">Uncharacterized protein</fullName>
    </submittedName>
</protein>
<feature type="chain" id="PRO_5035983210" evidence="4">
    <location>
        <begin position="24"/>
        <end position="88"/>
    </location>
</feature>
<organism evidence="5 7">
    <name type="scientific">Ooceraea biroi</name>
    <name type="common">Clonal raider ant</name>
    <name type="synonym">Cerapachys biroi</name>
    <dbReference type="NCBI Taxonomy" id="2015173"/>
    <lineage>
        <taxon>Eukaryota</taxon>
        <taxon>Metazoa</taxon>
        <taxon>Ecdysozoa</taxon>
        <taxon>Arthropoda</taxon>
        <taxon>Hexapoda</taxon>
        <taxon>Insecta</taxon>
        <taxon>Pterygota</taxon>
        <taxon>Neoptera</taxon>
        <taxon>Endopterygota</taxon>
        <taxon>Hymenoptera</taxon>
        <taxon>Apocrita</taxon>
        <taxon>Aculeata</taxon>
        <taxon>Formicoidea</taxon>
        <taxon>Formicidae</taxon>
        <taxon>Dorylinae</taxon>
        <taxon>Ooceraea</taxon>
    </lineage>
</organism>
<dbReference type="InterPro" id="IPR049518">
    <property type="entry name" value="Pilosulin"/>
</dbReference>
<dbReference type="Proteomes" id="UP000279307">
    <property type="component" value="Chromosome 11"/>
</dbReference>
<dbReference type="Pfam" id="PF17499">
    <property type="entry name" value="Pilosulin"/>
    <property type="match status" value="1"/>
</dbReference>
<evidence type="ECO:0000256" key="1">
    <source>
        <dbReference type="ARBA" id="ARBA00004613"/>
    </source>
</evidence>
<evidence type="ECO:0000256" key="3">
    <source>
        <dbReference type="ARBA" id="ARBA00022729"/>
    </source>
</evidence>
<name>A0A026WWK4_OOCBI</name>
<keyword evidence="2" id="KW-0964">Secreted</keyword>
<evidence type="ECO:0000313" key="8">
    <source>
        <dbReference type="Proteomes" id="UP000279307"/>
    </source>
</evidence>
<sequence length="88" mass="9187">MKPLCFSLVLAVIFVLAIVHAEAKPLADAGDNADDGDTVPETDIGTGLKSVLKLIIRAAKKMFKKLAPTIGEEAAAKLVIGQVTGTKK</sequence>
<keyword evidence="3 4" id="KW-0732">Signal</keyword>
<dbReference type="EMBL" id="KK107078">
    <property type="protein sequence ID" value="EZA60203.1"/>
    <property type="molecule type" value="Genomic_DNA"/>
</dbReference>
<comment type="subcellular location">
    <subcellularLocation>
        <location evidence="1">Secreted</location>
    </subcellularLocation>
</comment>
<dbReference type="EMBL" id="QOIP01000011">
    <property type="protein sequence ID" value="RLU17210.1"/>
    <property type="molecule type" value="Genomic_DNA"/>
</dbReference>
<dbReference type="AlphaFoldDB" id="A0A026WWK4"/>
<dbReference type="GO" id="GO:0005576">
    <property type="term" value="C:extracellular region"/>
    <property type="evidence" value="ECO:0007669"/>
    <property type="project" value="UniProtKB-SubCell"/>
</dbReference>
<accession>A0A026WWK4</accession>
<reference evidence="5 7" key="1">
    <citation type="journal article" date="2014" name="Curr. Biol.">
        <title>The genome of the clonal raider ant Cerapachys biroi.</title>
        <authorList>
            <person name="Oxley P.R."/>
            <person name="Ji L."/>
            <person name="Fetter-Pruneda I."/>
            <person name="McKenzie S.K."/>
            <person name="Li C."/>
            <person name="Hu H."/>
            <person name="Zhang G."/>
            <person name="Kronauer D.J."/>
        </authorList>
    </citation>
    <scope>NUCLEOTIDE SEQUENCE [LARGE SCALE GENOMIC DNA]</scope>
</reference>
<evidence type="ECO:0000313" key="6">
    <source>
        <dbReference type="EMBL" id="RLU17210.1"/>
    </source>
</evidence>
<evidence type="ECO:0000256" key="4">
    <source>
        <dbReference type="SAM" id="SignalP"/>
    </source>
</evidence>
<gene>
    <name evidence="6" type="ORF">DMN91_011279</name>
    <name evidence="5" type="ORF">X777_13291</name>
</gene>
<reference evidence="6 8" key="2">
    <citation type="journal article" date="2018" name="Genome Res.">
        <title>The genomic architecture and molecular evolution of ant odorant receptors.</title>
        <authorList>
            <person name="McKenzie S.K."/>
            <person name="Kronauer D.J.C."/>
        </authorList>
    </citation>
    <scope>NUCLEOTIDE SEQUENCE [LARGE SCALE GENOMIC DNA]</scope>
    <source>
        <strain evidence="6">Clonal line C1</strain>
    </source>
</reference>